<keyword evidence="3" id="KW-1185">Reference proteome</keyword>
<evidence type="ECO:0008006" key="4">
    <source>
        <dbReference type="Google" id="ProtNLM"/>
    </source>
</evidence>
<evidence type="ECO:0000313" key="3">
    <source>
        <dbReference type="Proteomes" id="UP000443582"/>
    </source>
</evidence>
<dbReference type="RefSeq" id="WP_115362913.1">
    <property type="nucleotide sequence ID" value="NZ_QDKL01000003.1"/>
</dbReference>
<dbReference type="Proteomes" id="UP000443582">
    <property type="component" value="Unassembled WGS sequence"/>
</dbReference>
<reference evidence="3" key="1">
    <citation type="journal article" date="2019" name="Int. J. Syst. Evol. Microbiol.">
        <title>Halobacteriovorax valvorus sp. nov., a novel prokaryotic predator isolated from coastal seawater of China.</title>
        <authorList>
            <person name="Chen M.-X."/>
        </authorList>
    </citation>
    <scope>NUCLEOTIDE SEQUENCE [LARGE SCALE GENOMIC DNA]</scope>
    <source>
        <strain evidence="3">BL9</strain>
    </source>
</reference>
<evidence type="ECO:0000313" key="2">
    <source>
        <dbReference type="EMBL" id="RZF20769.1"/>
    </source>
</evidence>
<evidence type="ECO:0000256" key="1">
    <source>
        <dbReference type="SAM" id="SignalP"/>
    </source>
</evidence>
<sequence length="282" mass="31212">MKKILVLFCILFHLTGHAYRFAITKARQTVVYADVDLAAPIGYIRSGRKLKVGDTSLKQGSIVPLIVSGKIAYVKTSDISFTISGSKLEHRTPELTEHEIDKIFKSDAEKLKENSYLSLDYMRVSPGSDWQDFHEKYSNTDAPAFNRINLAIEYRDPKSRNGFKLGLGYLFGSSENTKITSIYGDFQYQFRIINRSSFALEAYAGLIITGDFTQENFGEKSAGGAWGYNAGGRVRIAPFSALGFYAQAAIVSYNSYSMDEIVTETVSSVGGVSLGVGISYRL</sequence>
<dbReference type="EMBL" id="QDKL01000003">
    <property type="protein sequence ID" value="RZF20769.1"/>
    <property type="molecule type" value="Genomic_DNA"/>
</dbReference>
<feature type="signal peptide" evidence="1">
    <location>
        <begin position="1"/>
        <end position="18"/>
    </location>
</feature>
<comment type="caution">
    <text evidence="2">The sequence shown here is derived from an EMBL/GenBank/DDBJ whole genome shotgun (WGS) entry which is preliminary data.</text>
</comment>
<protein>
    <recommendedName>
        <fullName evidence="4">Outer membrane protein beta-barrel domain-containing protein</fullName>
    </recommendedName>
</protein>
<name>A0ABY0IGW5_9BACT</name>
<organism evidence="2 3">
    <name type="scientific">Halobacteriovorax vibrionivorans</name>
    <dbReference type="NCBI Taxonomy" id="2152716"/>
    <lineage>
        <taxon>Bacteria</taxon>
        <taxon>Pseudomonadati</taxon>
        <taxon>Bdellovibrionota</taxon>
        <taxon>Bacteriovoracia</taxon>
        <taxon>Bacteriovoracales</taxon>
        <taxon>Halobacteriovoraceae</taxon>
        <taxon>Halobacteriovorax</taxon>
    </lineage>
</organism>
<accession>A0ABY0IGW5</accession>
<gene>
    <name evidence="2" type="ORF">DAY19_12345</name>
</gene>
<feature type="chain" id="PRO_5046602908" description="Outer membrane protein beta-barrel domain-containing protein" evidence="1">
    <location>
        <begin position="19"/>
        <end position="282"/>
    </location>
</feature>
<proteinExistence type="predicted"/>
<keyword evidence="1" id="KW-0732">Signal</keyword>